<reference evidence="3" key="1">
    <citation type="journal article" date="2002" name="Science">
        <title>The draft genome of Ciona intestinalis: insights into chordate and vertebrate origins.</title>
        <authorList>
            <person name="Dehal P."/>
            <person name="Satou Y."/>
            <person name="Campbell R.K."/>
            <person name="Chapman J."/>
            <person name="Degnan B."/>
            <person name="De Tomaso A."/>
            <person name="Davidson B."/>
            <person name="Di Gregorio A."/>
            <person name="Gelpke M."/>
            <person name="Goodstein D.M."/>
            <person name="Harafuji N."/>
            <person name="Hastings K.E."/>
            <person name="Ho I."/>
            <person name="Hotta K."/>
            <person name="Huang W."/>
            <person name="Kawashima T."/>
            <person name="Lemaire P."/>
            <person name="Martinez D."/>
            <person name="Meinertzhagen I.A."/>
            <person name="Necula S."/>
            <person name="Nonaka M."/>
            <person name="Putnam N."/>
            <person name="Rash S."/>
            <person name="Saiga H."/>
            <person name="Satake M."/>
            <person name="Terry A."/>
            <person name="Yamada L."/>
            <person name="Wang H.G."/>
            <person name="Awazu S."/>
            <person name="Azumi K."/>
            <person name="Boore J."/>
            <person name="Branno M."/>
            <person name="Chin-Bow S."/>
            <person name="DeSantis R."/>
            <person name="Doyle S."/>
            <person name="Francino P."/>
            <person name="Keys D.N."/>
            <person name="Haga S."/>
            <person name="Hayashi H."/>
            <person name="Hino K."/>
            <person name="Imai K.S."/>
            <person name="Inaba K."/>
            <person name="Kano S."/>
            <person name="Kobayashi K."/>
            <person name="Kobayashi M."/>
            <person name="Lee B.I."/>
            <person name="Makabe K.W."/>
            <person name="Manohar C."/>
            <person name="Matassi G."/>
            <person name="Medina M."/>
            <person name="Mochizuki Y."/>
            <person name="Mount S."/>
            <person name="Morishita T."/>
            <person name="Miura S."/>
            <person name="Nakayama A."/>
            <person name="Nishizaka S."/>
            <person name="Nomoto H."/>
            <person name="Ohta F."/>
            <person name="Oishi K."/>
            <person name="Rigoutsos I."/>
            <person name="Sano M."/>
            <person name="Sasaki A."/>
            <person name="Sasakura Y."/>
            <person name="Shoguchi E."/>
            <person name="Shin-i T."/>
            <person name="Spagnuolo A."/>
            <person name="Stainier D."/>
            <person name="Suzuki M.M."/>
            <person name="Tassy O."/>
            <person name="Takatori N."/>
            <person name="Tokuoka M."/>
            <person name="Yagi K."/>
            <person name="Yoshizaki F."/>
            <person name="Wada S."/>
            <person name="Zhang C."/>
            <person name="Hyatt P.D."/>
            <person name="Larimer F."/>
            <person name="Detter C."/>
            <person name="Doggett N."/>
            <person name="Glavina T."/>
            <person name="Hawkins T."/>
            <person name="Richardson P."/>
            <person name="Lucas S."/>
            <person name="Kohara Y."/>
            <person name="Levine M."/>
            <person name="Satoh N."/>
            <person name="Rokhsar D.S."/>
        </authorList>
    </citation>
    <scope>NUCLEOTIDE SEQUENCE [LARGE SCALE GENOMIC DNA]</scope>
</reference>
<dbReference type="HOGENOM" id="CLU_095928_0_0_1"/>
<keyword evidence="3" id="KW-1185">Reference proteome</keyword>
<reference evidence="2" key="2">
    <citation type="journal article" date="2008" name="Genome Biol.">
        <title>Improved genome assembly and evidence-based global gene model set for the chordate Ciona intestinalis: new insight into intron and operon populations.</title>
        <authorList>
            <person name="Satou Y."/>
            <person name="Mineta K."/>
            <person name="Ogasawara M."/>
            <person name="Sasakura Y."/>
            <person name="Shoguchi E."/>
            <person name="Ueno K."/>
            <person name="Yamada L."/>
            <person name="Matsumoto J."/>
            <person name="Wasserscheid J."/>
            <person name="Dewar K."/>
            <person name="Wiley G.B."/>
            <person name="Macmil S.L."/>
            <person name="Roe B.A."/>
            <person name="Zeller R.W."/>
            <person name="Hastings K.E."/>
            <person name="Lemaire P."/>
            <person name="Lindquist E."/>
            <person name="Endo T."/>
            <person name="Hotta K."/>
            <person name="Inaba K."/>
        </authorList>
    </citation>
    <scope>NUCLEOTIDE SEQUENCE [LARGE SCALE GENOMIC DNA]</scope>
    <source>
        <strain evidence="2">wild type</strain>
    </source>
</reference>
<dbReference type="Ensembl" id="ENSCINT00000024721.2">
    <property type="protein sequence ID" value="ENSCINP00000024475.2"/>
    <property type="gene ID" value="ENSCING00000013289.2"/>
</dbReference>
<evidence type="ECO:0000313" key="3">
    <source>
        <dbReference type="Proteomes" id="UP000008144"/>
    </source>
</evidence>
<dbReference type="OrthoDB" id="5984298at2759"/>
<dbReference type="Pfam" id="PF00338">
    <property type="entry name" value="Ribosomal_S10"/>
    <property type="match status" value="1"/>
</dbReference>
<sequence>MAARNIVTCVLNSQRSLCNICCYTPIVTRRTYRNRPSHNIGRVHGLVIKDKPIETKGLGVWKPKDIEASKPTNFNTLNFVVSGYDMVLVENFATYVHRLMIKFKQNVTETYAIPTTSTSVKKMGKNASADVEQMDTDIVLNNHQRVVQVKDLPSTLAPMLLQQLMHTVPQSVSFSVKQYTEEDLNMRYQQRIEIEREKAELQALLDSR</sequence>
<dbReference type="FunCoup" id="F7BLF3">
    <property type="interactions" value="103"/>
</dbReference>
<accession>F7BLF3</accession>
<dbReference type="GeneID" id="100178668"/>
<dbReference type="PANTHER" id="PTHR13473:SF0">
    <property type="entry name" value="LARGE RIBOSOMAL SUBUNIT PROTEIN ML48"/>
    <property type="match status" value="1"/>
</dbReference>
<dbReference type="OMA" id="MKQHTEA"/>
<evidence type="ECO:0000259" key="1">
    <source>
        <dbReference type="SMART" id="SM01403"/>
    </source>
</evidence>
<dbReference type="InParanoid" id="F7BLF3"/>
<reference evidence="2" key="4">
    <citation type="submission" date="2025-09" db="UniProtKB">
        <authorList>
            <consortium name="Ensembl"/>
        </authorList>
    </citation>
    <scope>IDENTIFICATION</scope>
</reference>
<dbReference type="SMART" id="SM01403">
    <property type="entry name" value="Ribosomal_S10"/>
    <property type="match status" value="1"/>
</dbReference>
<organism evidence="2 3">
    <name type="scientific">Ciona intestinalis</name>
    <name type="common">Transparent sea squirt</name>
    <name type="synonym">Ascidia intestinalis</name>
    <dbReference type="NCBI Taxonomy" id="7719"/>
    <lineage>
        <taxon>Eukaryota</taxon>
        <taxon>Metazoa</taxon>
        <taxon>Chordata</taxon>
        <taxon>Tunicata</taxon>
        <taxon>Ascidiacea</taxon>
        <taxon>Phlebobranchia</taxon>
        <taxon>Cionidae</taxon>
        <taxon>Ciona</taxon>
    </lineage>
</organism>
<protein>
    <submittedName>
        <fullName evidence="2">39S ribosomal protein L48, mitochondrial-like</fullName>
    </submittedName>
</protein>
<dbReference type="InterPro" id="IPR027486">
    <property type="entry name" value="Ribosomal_uS10_dom"/>
</dbReference>
<dbReference type="RefSeq" id="XP_002128890.1">
    <property type="nucleotide sequence ID" value="XM_002128854.4"/>
</dbReference>
<gene>
    <name evidence="2" type="primary">LOC100178668</name>
</gene>
<accession>A0A1W2WGX0</accession>
<dbReference type="GeneTree" id="ENSGT00390000012955"/>
<dbReference type="GO" id="GO:0005761">
    <property type="term" value="C:mitochondrial ribosome"/>
    <property type="evidence" value="ECO:0000318"/>
    <property type="project" value="GO_Central"/>
</dbReference>
<dbReference type="STRING" id="7719.ENSCINP00000024475"/>
<dbReference type="Proteomes" id="UP000008144">
    <property type="component" value="Chromosome 8"/>
</dbReference>
<evidence type="ECO:0000313" key="2">
    <source>
        <dbReference type="Ensembl" id="ENSCINP00000024475.2"/>
    </source>
</evidence>
<dbReference type="EMBL" id="EAAA01002633">
    <property type="status" value="NOT_ANNOTATED_CDS"/>
    <property type="molecule type" value="Genomic_DNA"/>
</dbReference>
<dbReference type="InterPro" id="IPR027487">
    <property type="entry name" value="Ribosomal_mL48"/>
</dbReference>
<dbReference type="AlphaFoldDB" id="F7BLF3"/>
<reference evidence="2" key="3">
    <citation type="submission" date="2025-08" db="UniProtKB">
        <authorList>
            <consortium name="Ensembl"/>
        </authorList>
    </citation>
    <scope>IDENTIFICATION</scope>
</reference>
<dbReference type="KEGG" id="cin:100178668"/>
<proteinExistence type="predicted"/>
<feature type="domain" description="Small ribosomal subunit protein uS10" evidence="1">
    <location>
        <begin position="78"/>
        <end position="177"/>
    </location>
</feature>
<dbReference type="PANTHER" id="PTHR13473">
    <property type="entry name" value="MITOCHONDRIAL RIBOSOMAL PROTEIN L48"/>
    <property type="match status" value="1"/>
</dbReference>
<name>F7BLF3_CIOIN</name>